<dbReference type="STRING" id="459349.CLOAM0397"/>
<gene>
    <name evidence="9" type="primary">buk</name>
    <name evidence="11" type="ordered locus">CLOAM0397</name>
</gene>
<evidence type="ECO:0000256" key="9">
    <source>
        <dbReference type="HAMAP-Rule" id="MF_00542"/>
    </source>
</evidence>
<dbReference type="InterPro" id="IPR000890">
    <property type="entry name" value="Aliphatic_acid_kin_short-chain"/>
</dbReference>
<dbReference type="RefSeq" id="WP_015424161.1">
    <property type="nucleotide sequence ID" value="NC_020449.1"/>
</dbReference>
<dbReference type="GO" id="GO:0006083">
    <property type="term" value="P:acetate metabolic process"/>
    <property type="evidence" value="ECO:0007669"/>
    <property type="project" value="TreeGrafter"/>
</dbReference>
<dbReference type="GO" id="GO:0005524">
    <property type="term" value="F:ATP binding"/>
    <property type="evidence" value="ECO:0007669"/>
    <property type="project" value="UniProtKB-KW"/>
</dbReference>
<dbReference type="OrthoDB" id="9771859at2"/>
<dbReference type="KEGG" id="caci:CLOAM0397"/>
<dbReference type="HOGENOM" id="CLU_048716_0_0_0"/>
<dbReference type="PANTHER" id="PTHR21060">
    <property type="entry name" value="ACETATE KINASE"/>
    <property type="match status" value="1"/>
</dbReference>
<dbReference type="EMBL" id="CU466930">
    <property type="protein sequence ID" value="CAO80300.1"/>
    <property type="molecule type" value="Genomic_DNA"/>
</dbReference>
<dbReference type="Gene3D" id="3.30.420.40">
    <property type="match status" value="2"/>
</dbReference>
<comment type="catalytic activity">
    <reaction evidence="8 9">
        <text>butanoate + ATP = butanoyl phosphate + ADP</text>
        <dbReference type="Rhea" id="RHEA:13585"/>
        <dbReference type="ChEBI" id="CHEBI:17968"/>
        <dbReference type="ChEBI" id="CHEBI:30616"/>
        <dbReference type="ChEBI" id="CHEBI:58079"/>
        <dbReference type="ChEBI" id="CHEBI:456216"/>
        <dbReference type="EC" id="2.7.2.7"/>
    </reaction>
</comment>
<keyword evidence="12" id="KW-1185">Reference proteome</keyword>
<dbReference type="PROSITE" id="PS01076">
    <property type="entry name" value="ACETATE_KINASE_2"/>
    <property type="match status" value="1"/>
</dbReference>
<comment type="similarity">
    <text evidence="2 9 10">Belongs to the acetokinase family.</text>
</comment>
<keyword evidence="5 9" id="KW-0547">Nucleotide-binding</keyword>
<dbReference type="PANTHER" id="PTHR21060:SF3">
    <property type="entry name" value="BUTYRATE KINASE 2-RELATED"/>
    <property type="match status" value="1"/>
</dbReference>
<evidence type="ECO:0000256" key="6">
    <source>
        <dbReference type="ARBA" id="ARBA00022777"/>
    </source>
</evidence>
<dbReference type="InterPro" id="IPR023865">
    <property type="entry name" value="Aliphatic_acid_kinase_CS"/>
</dbReference>
<evidence type="ECO:0000256" key="4">
    <source>
        <dbReference type="ARBA" id="ARBA00022679"/>
    </source>
</evidence>
<name>B0VG77_CLOAI</name>
<evidence type="ECO:0000256" key="3">
    <source>
        <dbReference type="ARBA" id="ARBA00022490"/>
    </source>
</evidence>
<dbReference type="GO" id="GO:0047761">
    <property type="term" value="F:butyrate kinase activity"/>
    <property type="evidence" value="ECO:0007669"/>
    <property type="project" value="UniProtKB-UniRule"/>
</dbReference>
<dbReference type="Proteomes" id="UP000002019">
    <property type="component" value="Chromosome"/>
</dbReference>
<evidence type="ECO:0000313" key="11">
    <source>
        <dbReference type="EMBL" id="CAO80300.1"/>
    </source>
</evidence>
<evidence type="ECO:0000256" key="8">
    <source>
        <dbReference type="ARBA" id="ARBA00048596"/>
    </source>
</evidence>
<keyword evidence="4 9" id="KW-0808">Transferase</keyword>
<proteinExistence type="inferred from homology"/>
<dbReference type="EC" id="2.7.2.7" evidence="9"/>
<evidence type="ECO:0000256" key="10">
    <source>
        <dbReference type="RuleBase" id="RU003835"/>
    </source>
</evidence>
<dbReference type="GO" id="GO:0005737">
    <property type="term" value="C:cytoplasm"/>
    <property type="evidence" value="ECO:0007669"/>
    <property type="project" value="UniProtKB-SubCell"/>
</dbReference>
<dbReference type="PROSITE" id="PS01075">
    <property type="entry name" value="ACETATE_KINASE_1"/>
    <property type="match status" value="1"/>
</dbReference>
<dbReference type="SUPFAM" id="SSF53067">
    <property type="entry name" value="Actin-like ATPase domain"/>
    <property type="match status" value="2"/>
</dbReference>
<dbReference type="eggNOG" id="COG3426">
    <property type="taxonomic scope" value="Bacteria"/>
</dbReference>
<sequence>MNYRVLAINPGSTSTKIAVYDDSTPVFEKTLRHDPEELNQFGDLFNQTDFRKALVMEAMEENNVHPQSLNAVVGRGGLVRPVSGGTWKVNEAMLRDLKDITIWGRSHASNLGAFLAKAVAEPLGIPYFIVDPVATDEMEDIARLAGIPEIEHKSLFHALNIRYICRLLAEKLGKNLTEVNFIGVHLGGGISVAAIKNGRVVDVNNALLGTGPFSPQRAGSLPIGDLIEMCYSGKYTKKELTTYLSKGAGLMAYLGTDSGIEVGKRVAEGDQKAKLVLDAMCYRISKEIGSCSAVLAGKVEGIYLSGGLAYNDYIVNFIKEHTKFIAPIYLYPGEKEMEALCQGGIRVLNGTEEAKEYPY</sequence>
<comment type="subcellular location">
    <subcellularLocation>
        <location evidence="1 9">Cytoplasm</location>
    </subcellularLocation>
</comment>
<dbReference type="Pfam" id="PF00871">
    <property type="entry name" value="Acetate_kinase"/>
    <property type="match status" value="1"/>
</dbReference>
<dbReference type="GO" id="GO:0008776">
    <property type="term" value="F:acetate kinase activity"/>
    <property type="evidence" value="ECO:0007669"/>
    <property type="project" value="TreeGrafter"/>
</dbReference>
<dbReference type="NCBIfam" id="TIGR02707">
    <property type="entry name" value="butyr_kinase"/>
    <property type="match status" value="1"/>
</dbReference>
<accession>B0VG77</accession>
<reference evidence="11 12" key="1">
    <citation type="journal article" date="2008" name="J. Bacteriol.">
        <title>'Candidatus Cloacamonas acidaminovorans': genome sequence reconstruction provides a first glimpse of a new bacterial division.</title>
        <authorList>
            <person name="Pelletier E."/>
            <person name="Kreimeyer A."/>
            <person name="Bocs S."/>
            <person name="Rouy Z."/>
            <person name="Gyapay G."/>
            <person name="Chouari R."/>
            <person name="Riviere D."/>
            <person name="Ganesan A."/>
            <person name="Daegelen P."/>
            <person name="Sghir A."/>
            <person name="Cohen G.N."/>
            <person name="Medigue C."/>
            <person name="Weissenbach J."/>
            <person name="Le Paslier D."/>
        </authorList>
    </citation>
    <scope>NUCLEOTIDE SEQUENCE [LARGE SCALE GENOMIC DNA]</scope>
    <source>
        <strain evidence="12">Evry</strain>
    </source>
</reference>
<dbReference type="AlphaFoldDB" id="B0VG77"/>
<keyword evidence="3 9" id="KW-0963">Cytoplasm</keyword>
<evidence type="ECO:0000256" key="5">
    <source>
        <dbReference type="ARBA" id="ARBA00022741"/>
    </source>
</evidence>
<dbReference type="InterPro" id="IPR043129">
    <property type="entry name" value="ATPase_NBD"/>
</dbReference>
<keyword evidence="7 9" id="KW-0067">ATP-binding</keyword>
<dbReference type="NCBIfam" id="NF002834">
    <property type="entry name" value="PRK03011.1-5"/>
    <property type="match status" value="1"/>
</dbReference>
<keyword evidence="6 9" id="KW-0418">Kinase</keyword>
<evidence type="ECO:0000256" key="1">
    <source>
        <dbReference type="ARBA" id="ARBA00004496"/>
    </source>
</evidence>
<dbReference type="CDD" id="cd24011">
    <property type="entry name" value="ASKHA_NBD_BK"/>
    <property type="match status" value="1"/>
</dbReference>
<dbReference type="PRINTS" id="PR00471">
    <property type="entry name" value="ACETATEKNASE"/>
</dbReference>
<organism evidence="11 12">
    <name type="scientific">Cloacimonas acidaminovorans (strain Evry)</name>
    <dbReference type="NCBI Taxonomy" id="459349"/>
    <lineage>
        <taxon>Bacteria</taxon>
        <taxon>Pseudomonadati</taxon>
        <taxon>Candidatus Cloacimonadota</taxon>
        <taxon>Candidatus Cloacimonadia</taxon>
        <taxon>Candidatus Cloacimonadales</taxon>
        <taxon>Candidatus Cloacimonadaceae</taxon>
        <taxon>Candidatus Cloacimonas</taxon>
    </lineage>
</organism>
<dbReference type="InterPro" id="IPR011245">
    <property type="entry name" value="Butyrate_kin"/>
</dbReference>
<evidence type="ECO:0000256" key="7">
    <source>
        <dbReference type="ARBA" id="ARBA00022840"/>
    </source>
</evidence>
<dbReference type="PIRSF" id="PIRSF036458">
    <property type="entry name" value="Butyrate_kin"/>
    <property type="match status" value="1"/>
</dbReference>
<evidence type="ECO:0000256" key="2">
    <source>
        <dbReference type="ARBA" id="ARBA00008748"/>
    </source>
</evidence>
<protein>
    <recommendedName>
        <fullName evidence="9">Probable butyrate kinase</fullName>
        <shortName evidence="9">BK</shortName>
        <ecNumber evidence="9">2.7.2.7</ecNumber>
    </recommendedName>
    <alternativeName>
        <fullName evidence="9">Branched-chain carboxylic acid kinase</fullName>
    </alternativeName>
</protein>
<evidence type="ECO:0000313" key="12">
    <source>
        <dbReference type="Proteomes" id="UP000002019"/>
    </source>
</evidence>
<dbReference type="HAMAP" id="MF_00542">
    <property type="entry name" value="Butyrate_kinase"/>
    <property type="match status" value="1"/>
</dbReference>